<name>A0A7W4FBQ0_GLUDI</name>
<evidence type="ECO:0000256" key="1">
    <source>
        <dbReference type="SAM" id="Phobius"/>
    </source>
</evidence>
<keyword evidence="1" id="KW-0812">Transmembrane</keyword>
<dbReference type="AlphaFoldDB" id="A0A7W4FBQ0"/>
<feature type="transmembrane region" description="Helical" evidence="1">
    <location>
        <begin position="55"/>
        <end position="78"/>
    </location>
</feature>
<dbReference type="RefSeq" id="WP_043458621.1">
    <property type="nucleotide sequence ID" value="NZ_JABEQG010000001.1"/>
</dbReference>
<reference evidence="2 3" key="1">
    <citation type="submission" date="2020-04" db="EMBL/GenBank/DDBJ databases">
        <title>Description of novel Gluconacetobacter.</title>
        <authorList>
            <person name="Sombolestani A."/>
        </authorList>
    </citation>
    <scope>NUCLEOTIDE SEQUENCE [LARGE SCALE GENOMIC DNA]</scope>
    <source>
        <strain evidence="2 3">LMG 7603</strain>
    </source>
</reference>
<dbReference type="Proteomes" id="UP000550787">
    <property type="component" value="Unassembled WGS sequence"/>
</dbReference>
<keyword evidence="1" id="KW-0472">Membrane</keyword>
<feature type="transmembrane region" description="Helical" evidence="1">
    <location>
        <begin position="6"/>
        <end position="34"/>
    </location>
</feature>
<dbReference type="SUPFAM" id="SSF103473">
    <property type="entry name" value="MFS general substrate transporter"/>
    <property type="match status" value="1"/>
</dbReference>
<keyword evidence="1" id="KW-1133">Transmembrane helix</keyword>
<dbReference type="PANTHER" id="PTHR42910">
    <property type="entry name" value="TRANSPORTER SCO4007-RELATED"/>
    <property type="match status" value="1"/>
</dbReference>
<evidence type="ECO:0008006" key="4">
    <source>
        <dbReference type="Google" id="ProtNLM"/>
    </source>
</evidence>
<dbReference type="Gene3D" id="1.20.1250.20">
    <property type="entry name" value="MFS general substrate transporter like domains"/>
    <property type="match status" value="1"/>
</dbReference>
<gene>
    <name evidence="2" type="ORF">HLH33_00250</name>
</gene>
<comment type="caution">
    <text evidence="2">The sequence shown here is derived from an EMBL/GenBank/DDBJ whole genome shotgun (WGS) entry which is preliminary data.</text>
</comment>
<protein>
    <recommendedName>
        <fullName evidence="4">Major facilitator superfamily MFS_1</fullName>
    </recommendedName>
</protein>
<proteinExistence type="predicted"/>
<evidence type="ECO:0000313" key="2">
    <source>
        <dbReference type="EMBL" id="MBB2154753.1"/>
    </source>
</evidence>
<dbReference type="EMBL" id="JABEQG010000001">
    <property type="protein sequence ID" value="MBB2154753.1"/>
    <property type="molecule type" value="Genomic_DNA"/>
</dbReference>
<evidence type="ECO:0000313" key="3">
    <source>
        <dbReference type="Proteomes" id="UP000550787"/>
    </source>
</evidence>
<organism evidence="2 3">
    <name type="scientific">Gluconacetobacter diazotrophicus</name>
    <name type="common">Acetobacter diazotrophicus</name>
    <dbReference type="NCBI Taxonomy" id="33996"/>
    <lineage>
        <taxon>Bacteria</taxon>
        <taxon>Pseudomonadati</taxon>
        <taxon>Pseudomonadota</taxon>
        <taxon>Alphaproteobacteria</taxon>
        <taxon>Acetobacterales</taxon>
        <taxon>Acetobacteraceae</taxon>
        <taxon>Gluconacetobacter</taxon>
    </lineage>
</organism>
<accession>A0A7W4FBQ0</accession>
<sequence length="113" mass="11856">MLTIAGAYGLGLVAVAWHAVVLLAVAAILLDAGVQTNQVISMRAIYMLRPDIRGRLNALFMTIVFLCGATGSVTAAVLFHHSGWNAVTLAGVVLALVALTRQVLAGETFRRPG</sequence>
<feature type="transmembrane region" description="Helical" evidence="1">
    <location>
        <begin position="84"/>
        <end position="104"/>
    </location>
</feature>
<dbReference type="PANTHER" id="PTHR42910:SF1">
    <property type="entry name" value="MAJOR FACILITATOR SUPERFAMILY (MFS) PROFILE DOMAIN-CONTAINING PROTEIN"/>
    <property type="match status" value="1"/>
</dbReference>
<dbReference type="InterPro" id="IPR036259">
    <property type="entry name" value="MFS_trans_sf"/>
</dbReference>